<dbReference type="GO" id="GO:0042597">
    <property type="term" value="C:periplasmic space"/>
    <property type="evidence" value="ECO:0007669"/>
    <property type="project" value="UniProtKB-SubCell"/>
</dbReference>
<accession>A0A2U8GWB4</accession>
<evidence type="ECO:0000256" key="1">
    <source>
        <dbReference type="ARBA" id="ARBA00004418"/>
    </source>
</evidence>
<dbReference type="InterPro" id="IPR050490">
    <property type="entry name" value="Bact_solute-bd_prot1"/>
</dbReference>
<comment type="similarity">
    <text evidence="2">Belongs to the bacterial solute-binding protein 1 family.</text>
</comment>
<sequence>MSCDLPSHREEGSTIMNSSNTRISRRTFLGNTAALSVAGMLGGMPLLASGKEQVKLSFMYPVGVSGDINRIVSGMISGFNAANPDILVEAIYAGSYDNTEQKVMTSLGVGDPPGTWLPINSALQTFLSMGALEDVTALAKADDIYQDFLPGFLGTCISDDKLYGLPFQCSTPVLYYNKAALAKAGIKSAPNNWDELFATAKALTVRQGQDVTQWGLTIGGGWHDWMFESYVRQNGLVPWTKDKVMFDAAESVDALEFWLRMAQAGVMPTASTWQGSANDFMAGRTAMLYHSTGSMTNLRKSSPFEVGVAPMPKNKTFGASMGGGPILIAKHQPDAHKRACWAFARWMTNTANQSMWCKETGYLAARKSSWESAEMTSFVAEVPEARIALDQAAFAGAFLQVPGYHKVREYLKSAIDRTLIGEIRPDAALREATASSNREIQRMLRRRG</sequence>
<reference evidence="4 5" key="1">
    <citation type="submission" date="2017-06" db="EMBL/GenBank/DDBJ databases">
        <title>Azoarcus sp. TSNA42 complete genome sequence.</title>
        <authorList>
            <person name="Woo J.-H."/>
            <person name="Kim H.-S."/>
        </authorList>
    </citation>
    <scope>NUCLEOTIDE SEQUENCE [LARGE SCALE GENOMIC DNA]</scope>
    <source>
        <strain evidence="4 5">TSNA42</strain>
    </source>
</reference>
<dbReference type="Proteomes" id="UP000244902">
    <property type="component" value="Chromosome"/>
</dbReference>
<dbReference type="PROSITE" id="PS51318">
    <property type="entry name" value="TAT"/>
    <property type="match status" value="1"/>
</dbReference>
<dbReference type="Gene3D" id="3.40.190.10">
    <property type="entry name" value="Periplasmic binding protein-like II"/>
    <property type="match status" value="2"/>
</dbReference>
<proteinExistence type="inferred from homology"/>
<dbReference type="PANTHER" id="PTHR43649:SF12">
    <property type="entry name" value="DIACETYLCHITOBIOSE BINDING PROTEIN DASA"/>
    <property type="match status" value="1"/>
</dbReference>
<protein>
    <recommendedName>
        <fullName evidence="6">ABC transporter substrate-binding protein</fullName>
    </recommendedName>
</protein>
<evidence type="ECO:0000313" key="4">
    <source>
        <dbReference type="EMBL" id="AWI78017.1"/>
    </source>
</evidence>
<dbReference type="CDD" id="cd14748">
    <property type="entry name" value="PBP2_UgpB"/>
    <property type="match status" value="1"/>
</dbReference>
<gene>
    <name evidence="4" type="ORF">CEW87_00850</name>
</gene>
<dbReference type="SUPFAM" id="SSF53850">
    <property type="entry name" value="Periplasmic binding protein-like II"/>
    <property type="match status" value="1"/>
</dbReference>
<dbReference type="InterPro" id="IPR006311">
    <property type="entry name" value="TAT_signal"/>
</dbReference>
<keyword evidence="3" id="KW-1133">Transmembrane helix</keyword>
<name>A0A2U8GWB4_9RHOO</name>
<comment type="subcellular location">
    <subcellularLocation>
        <location evidence="1">Periplasm</location>
    </subcellularLocation>
</comment>
<dbReference type="InterPro" id="IPR006059">
    <property type="entry name" value="SBP"/>
</dbReference>
<keyword evidence="3" id="KW-0472">Membrane</keyword>
<dbReference type="AlphaFoldDB" id="A0A2U8GWB4"/>
<dbReference type="Pfam" id="PF13416">
    <property type="entry name" value="SBP_bac_8"/>
    <property type="match status" value="1"/>
</dbReference>
<keyword evidence="3" id="KW-0812">Transmembrane</keyword>
<feature type="transmembrane region" description="Helical" evidence="3">
    <location>
        <begin position="28"/>
        <end position="48"/>
    </location>
</feature>
<evidence type="ECO:0000256" key="3">
    <source>
        <dbReference type="SAM" id="Phobius"/>
    </source>
</evidence>
<evidence type="ECO:0000256" key="2">
    <source>
        <dbReference type="ARBA" id="ARBA00008520"/>
    </source>
</evidence>
<dbReference type="PANTHER" id="PTHR43649">
    <property type="entry name" value="ARABINOSE-BINDING PROTEIN-RELATED"/>
    <property type="match status" value="1"/>
</dbReference>
<organism evidence="4 5">
    <name type="scientific">Parazoarcus communis</name>
    <dbReference type="NCBI Taxonomy" id="41977"/>
    <lineage>
        <taxon>Bacteria</taxon>
        <taxon>Pseudomonadati</taxon>
        <taxon>Pseudomonadota</taxon>
        <taxon>Betaproteobacteria</taxon>
        <taxon>Rhodocyclales</taxon>
        <taxon>Zoogloeaceae</taxon>
        <taxon>Parazoarcus</taxon>
    </lineage>
</organism>
<evidence type="ECO:0008006" key="6">
    <source>
        <dbReference type="Google" id="ProtNLM"/>
    </source>
</evidence>
<evidence type="ECO:0000313" key="5">
    <source>
        <dbReference type="Proteomes" id="UP000244902"/>
    </source>
</evidence>
<dbReference type="EMBL" id="CP022188">
    <property type="protein sequence ID" value="AWI78017.1"/>
    <property type="molecule type" value="Genomic_DNA"/>
</dbReference>